<dbReference type="Proteomes" id="UP000001175">
    <property type="component" value="Chromosome"/>
</dbReference>
<gene>
    <name evidence="4" type="ordered locus">syc1468_c</name>
</gene>
<dbReference type="EMBL" id="AP008231">
    <property type="protein sequence ID" value="BAD79658.1"/>
    <property type="molecule type" value="Genomic_DNA"/>
</dbReference>
<keyword evidence="1" id="KW-0489">Methyltransferase</keyword>
<dbReference type="SMR" id="A0A0H3K326"/>
<evidence type="ECO:0000313" key="4">
    <source>
        <dbReference type="EMBL" id="BAD79658.1"/>
    </source>
</evidence>
<dbReference type="GO" id="GO:0008168">
    <property type="term" value="F:methyltransferase activity"/>
    <property type="evidence" value="ECO:0007669"/>
    <property type="project" value="UniProtKB-KW"/>
</dbReference>
<dbReference type="KEGG" id="syc:syc1468_c"/>
<evidence type="ECO:0000256" key="1">
    <source>
        <dbReference type="ARBA" id="ARBA00022603"/>
    </source>
</evidence>
<dbReference type="RefSeq" id="WP_011243778.1">
    <property type="nucleotide sequence ID" value="NC_006576.1"/>
</dbReference>
<dbReference type="Gene3D" id="3.40.50.150">
    <property type="entry name" value="Vaccinia Virus protein VP39"/>
    <property type="match status" value="1"/>
</dbReference>
<protein>
    <recommendedName>
        <fullName evidence="3">Methyltransferase domain-containing protein</fullName>
    </recommendedName>
</protein>
<dbReference type="SUPFAM" id="SSF53335">
    <property type="entry name" value="S-adenosyl-L-methionine-dependent methyltransferases"/>
    <property type="match status" value="1"/>
</dbReference>
<dbReference type="CDD" id="cd02440">
    <property type="entry name" value="AdoMet_MTases"/>
    <property type="match status" value="1"/>
</dbReference>
<evidence type="ECO:0000259" key="3">
    <source>
        <dbReference type="Pfam" id="PF13649"/>
    </source>
</evidence>
<dbReference type="InterPro" id="IPR041698">
    <property type="entry name" value="Methyltransf_25"/>
</dbReference>
<dbReference type="Pfam" id="PF13649">
    <property type="entry name" value="Methyltransf_25"/>
    <property type="match status" value="1"/>
</dbReference>
<accession>A0A0H3K326</accession>
<dbReference type="GeneID" id="72428838"/>
<feature type="domain" description="Methyltransferase" evidence="3">
    <location>
        <begin position="48"/>
        <end position="140"/>
    </location>
</feature>
<dbReference type="InterPro" id="IPR029063">
    <property type="entry name" value="SAM-dependent_MTases_sf"/>
</dbReference>
<evidence type="ECO:0000313" key="5">
    <source>
        <dbReference type="Proteomes" id="UP000001175"/>
    </source>
</evidence>
<dbReference type="GO" id="GO:0032259">
    <property type="term" value="P:methylation"/>
    <property type="evidence" value="ECO:0007669"/>
    <property type="project" value="UniProtKB-KW"/>
</dbReference>
<keyword evidence="2" id="KW-0808">Transferase</keyword>
<dbReference type="PANTHER" id="PTHR43861:SF1">
    <property type="entry name" value="TRANS-ACONITATE 2-METHYLTRANSFERASE"/>
    <property type="match status" value="1"/>
</dbReference>
<evidence type="ECO:0000256" key="2">
    <source>
        <dbReference type="ARBA" id="ARBA00022679"/>
    </source>
</evidence>
<sequence>MSALTPAKIGQQFGAAARTYESVAIAQKVAVDRLSTAFRAIDLPAGPILEIGCGTGLLSRKLHQTWPDRSLICSDLSPAMLAACEQNLPRSPQLQFQVLDGATVRPEPAYAAIASSFALQWLPDPLASLQRWQAALVPGGWLLLAVPTAGSFQVWRQLCEQLQIPFTGHPLPEAAEIQAVLSRSGQLQQGSCDRLTLPITNARHFFRQLKDLGATATAADPLPPQQFRRLLQAWDQRSQPIEQEFWWGLWQKSPVPAAIAPVSCPDPRCSLLT</sequence>
<organism evidence="4 5">
    <name type="scientific">Synechococcus sp. (strain ATCC 27144 / PCC 6301 / SAUG 1402/1)</name>
    <name type="common">Anacystis nidulans</name>
    <dbReference type="NCBI Taxonomy" id="269084"/>
    <lineage>
        <taxon>Bacteria</taxon>
        <taxon>Bacillati</taxon>
        <taxon>Cyanobacteriota</taxon>
        <taxon>Cyanophyceae</taxon>
        <taxon>Synechococcales</taxon>
        <taxon>Synechococcaceae</taxon>
        <taxon>Synechococcus</taxon>
    </lineage>
</organism>
<proteinExistence type="predicted"/>
<dbReference type="eggNOG" id="COG4106">
    <property type="taxonomic scope" value="Bacteria"/>
</dbReference>
<name>A0A0H3K326_SYNP6</name>
<reference evidence="4 5" key="1">
    <citation type="journal article" date="2007" name="Photosyn. Res.">
        <title>Complete nucleotide sequence of the freshwater unicellular cyanobacterium Synechococcus elongatus PCC 6301 chromosome: gene content and organization.</title>
        <authorList>
            <person name="Sugita C."/>
            <person name="Ogata K."/>
            <person name="Shikata M."/>
            <person name="Jikuya H."/>
            <person name="Takano J."/>
            <person name="Furumichi M."/>
            <person name="Kanehisa M."/>
            <person name="Omata T."/>
            <person name="Sugiura M."/>
            <person name="Sugita M."/>
        </authorList>
    </citation>
    <scope>NUCLEOTIDE SEQUENCE [LARGE SCALE GENOMIC DNA]</scope>
    <source>
        <strain evidence="5">ATCC 27144 / PCC 6301 / SAUG 1402/1</strain>
    </source>
</reference>
<dbReference type="PANTHER" id="PTHR43861">
    <property type="entry name" value="TRANS-ACONITATE 2-METHYLTRANSFERASE-RELATED"/>
    <property type="match status" value="1"/>
</dbReference>
<dbReference type="AlphaFoldDB" id="A0A0H3K326"/>